<reference evidence="2" key="1">
    <citation type="submission" date="2022-11" db="UniProtKB">
        <authorList>
            <consortium name="WormBaseParasite"/>
        </authorList>
    </citation>
    <scope>IDENTIFICATION</scope>
</reference>
<proteinExistence type="predicted"/>
<sequence>MALNHLMHPRNVYKNHPPDFRALAEKYPDFRQYTSFAPDGKVSLDFHNSDAVRCLTEKLLKEDFKLDVILPSDALVPRIPQRLDYILLVQDLLNARTGPSCVYPLLGAKHCKWNFCATEVNEESVAVALKNVERNNMNDKINIFQGDESTFFMGIFKAYPDKIFTFSICNPPFFNKEECEERFQRSDKSDFKNNTSASNVPRAPPSSATVARNSELWVHGGEVDFVSRMIHESALFPDKVHLYTSMVGKKMSISPLKKVLEEYKNLLYATHCIAQGRTKRWILVWTFNPTIKVNTRLANKILSFSKNNEDVMSFFCQICKWSNIEVTKHSSGNFICFIPSSKMVSFKPWKNKKRKNGSNEASKKFMKIDSSNTNGRVEINLILDDKSNDSETCATVVTEPQLFDAKNIRLVVNKKANSSRELNVEFFINDMAGFRWLESLINYVQANPNIFTI</sequence>
<accession>A0AC34GT37</accession>
<evidence type="ECO:0000313" key="2">
    <source>
        <dbReference type="WBParaSite" id="ES5_v2.g7887.t1"/>
    </source>
</evidence>
<dbReference type="Proteomes" id="UP000887579">
    <property type="component" value="Unplaced"/>
</dbReference>
<evidence type="ECO:0000313" key="1">
    <source>
        <dbReference type="Proteomes" id="UP000887579"/>
    </source>
</evidence>
<protein>
    <submittedName>
        <fullName evidence="2">U6 small nuclear RNA (adenine-(43)-N(6))-methyltransferase</fullName>
    </submittedName>
</protein>
<organism evidence="1 2">
    <name type="scientific">Panagrolaimus sp. ES5</name>
    <dbReference type="NCBI Taxonomy" id="591445"/>
    <lineage>
        <taxon>Eukaryota</taxon>
        <taxon>Metazoa</taxon>
        <taxon>Ecdysozoa</taxon>
        <taxon>Nematoda</taxon>
        <taxon>Chromadorea</taxon>
        <taxon>Rhabditida</taxon>
        <taxon>Tylenchina</taxon>
        <taxon>Panagrolaimomorpha</taxon>
        <taxon>Panagrolaimoidea</taxon>
        <taxon>Panagrolaimidae</taxon>
        <taxon>Panagrolaimus</taxon>
    </lineage>
</organism>
<name>A0AC34GT37_9BILA</name>
<dbReference type="WBParaSite" id="ES5_v2.g7887.t1">
    <property type="protein sequence ID" value="ES5_v2.g7887.t1"/>
    <property type="gene ID" value="ES5_v2.g7887"/>
</dbReference>